<proteinExistence type="predicted"/>
<evidence type="ECO:0000256" key="1">
    <source>
        <dbReference type="SAM" id="MobiDB-lite"/>
    </source>
</evidence>
<evidence type="ECO:0000313" key="3">
    <source>
        <dbReference type="EMBL" id="KAK0610672.1"/>
    </source>
</evidence>
<evidence type="ECO:0000259" key="2">
    <source>
        <dbReference type="PROSITE" id="PS50097"/>
    </source>
</evidence>
<keyword evidence="4" id="KW-1185">Reference proteome</keyword>
<dbReference type="Pfam" id="PF00651">
    <property type="entry name" value="BTB"/>
    <property type="match status" value="1"/>
</dbReference>
<dbReference type="EMBL" id="JAULSR010000010">
    <property type="protein sequence ID" value="KAK0610672.1"/>
    <property type="molecule type" value="Genomic_DNA"/>
</dbReference>
<name>A0AA39TH10_9PEZI</name>
<dbReference type="Gene3D" id="3.30.710.10">
    <property type="entry name" value="Potassium Channel Kv1.1, Chain A"/>
    <property type="match status" value="1"/>
</dbReference>
<gene>
    <name evidence="3" type="ORF">B0T17DRAFT_121324</name>
</gene>
<evidence type="ECO:0000313" key="4">
    <source>
        <dbReference type="Proteomes" id="UP001174934"/>
    </source>
</evidence>
<feature type="region of interest" description="Disordered" evidence="1">
    <location>
        <begin position="1"/>
        <end position="106"/>
    </location>
</feature>
<sequence length="425" mass="47092">MATTKKIPAVAARKVNTPKPTPAKKPNTPRSAPSSQPKPVGRPLGSNAPPQPTAGAARRVAAKRASSALGEDDEEDDDMRRRGKTQKTGPGKPGPKTGGTVTKTEAKAWAVPGKAERRFNRDDLCLLEDGSFADAKIVCMKREWNVHKTMLVPRSKFFAKAFSPDNAQCANGTVALHDYDPEEIDDLLRFIYSGSLDMEKFSLDKGSFQVYAKLFNLGENFLLATLADDALSMLGQFCDQKLAQICSFDLSKSGTEGVVKEDVGISKEYMDDLTKAIHIAYEGIGISTRLQRLLAAFVWAGRERLSIADAFATVTEKCPMFGNDMFKLMLGQTTCEWLPKIESGQHVSSLNKAATALDHTKRTQHPDRCYECMGTFDMKISPPRIRAVYHPFEAKVRPLAWCNHCVDKYKEAPMWRLDSEELHEK</sequence>
<dbReference type="InterPro" id="IPR011333">
    <property type="entry name" value="SKP1/BTB/POZ_sf"/>
</dbReference>
<organism evidence="3 4">
    <name type="scientific">Bombardia bombarda</name>
    <dbReference type="NCBI Taxonomy" id="252184"/>
    <lineage>
        <taxon>Eukaryota</taxon>
        <taxon>Fungi</taxon>
        <taxon>Dikarya</taxon>
        <taxon>Ascomycota</taxon>
        <taxon>Pezizomycotina</taxon>
        <taxon>Sordariomycetes</taxon>
        <taxon>Sordariomycetidae</taxon>
        <taxon>Sordariales</taxon>
        <taxon>Lasiosphaeriaceae</taxon>
        <taxon>Bombardia</taxon>
    </lineage>
</organism>
<feature type="compositionally biased region" description="Low complexity" evidence="1">
    <location>
        <begin position="86"/>
        <end position="103"/>
    </location>
</feature>
<dbReference type="CDD" id="cd18186">
    <property type="entry name" value="BTB_POZ_ZBTB_KLHL-like"/>
    <property type="match status" value="1"/>
</dbReference>
<feature type="domain" description="BTB" evidence="2">
    <location>
        <begin position="133"/>
        <end position="200"/>
    </location>
</feature>
<dbReference type="SMART" id="SM00225">
    <property type="entry name" value="BTB"/>
    <property type="match status" value="1"/>
</dbReference>
<dbReference type="AlphaFoldDB" id="A0AA39TH10"/>
<dbReference type="Proteomes" id="UP001174934">
    <property type="component" value="Unassembled WGS sequence"/>
</dbReference>
<dbReference type="PROSITE" id="PS50097">
    <property type="entry name" value="BTB"/>
    <property type="match status" value="1"/>
</dbReference>
<feature type="compositionally biased region" description="Low complexity" evidence="1">
    <location>
        <begin position="54"/>
        <end position="68"/>
    </location>
</feature>
<accession>A0AA39TH10</accession>
<dbReference type="SUPFAM" id="SSF54695">
    <property type="entry name" value="POZ domain"/>
    <property type="match status" value="1"/>
</dbReference>
<dbReference type="InterPro" id="IPR000210">
    <property type="entry name" value="BTB/POZ_dom"/>
</dbReference>
<dbReference type="PANTHER" id="PTHR24413">
    <property type="entry name" value="SPECKLE-TYPE POZ PROTEIN"/>
    <property type="match status" value="1"/>
</dbReference>
<comment type="caution">
    <text evidence="3">The sequence shown here is derived from an EMBL/GenBank/DDBJ whole genome shotgun (WGS) entry which is preliminary data.</text>
</comment>
<reference evidence="3" key="1">
    <citation type="submission" date="2023-06" db="EMBL/GenBank/DDBJ databases">
        <title>Genome-scale phylogeny and comparative genomics of the fungal order Sordariales.</title>
        <authorList>
            <consortium name="Lawrence Berkeley National Laboratory"/>
            <person name="Hensen N."/>
            <person name="Bonometti L."/>
            <person name="Westerberg I."/>
            <person name="Brannstrom I.O."/>
            <person name="Guillou S."/>
            <person name="Cros-Aarteil S."/>
            <person name="Calhoun S."/>
            <person name="Haridas S."/>
            <person name="Kuo A."/>
            <person name="Mondo S."/>
            <person name="Pangilinan J."/>
            <person name="Riley R."/>
            <person name="LaButti K."/>
            <person name="Andreopoulos B."/>
            <person name="Lipzen A."/>
            <person name="Chen C."/>
            <person name="Yanf M."/>
            <person name="Daum C."/>
            <person name="Ng V."/>
            <person name="Clum A."/>
            <person name="Steindorff A."/>
            <person name="Ohm R."/>
            <person name="Martin F."/>
            <person name="Silar P."/>
            <person name="Natvig D."/>
            <person name="Lalanne C."/>
            <person name="Gautier V."/>
            <person name="Ament-velasquez S.L."/>
            <person name="Kruys A."/>
            <person name="Hutchinson M.I."/>
            <person name="Powell A.J."/>
            <person name="Barry K."/>
            <person name="Miller A.N."/>
            <person name="Grigoriev I.V."/>
            <person name="Debuchy R."/>
            <person name="Gladieux P."/>
            <person name="Thoren M.H."/>
            <person name="Johannesson H."/>
        </authorList>
    </citation>
    <scope>NUCLEOTIDE SEQUENCE</scope>
    <source>
        <strain evidence="3">SMH3391-2</strain>
    </source>
</reference>
<protein>
    <recommendedName>
        <fullName evidence="2">BTB domain-containing protein</fullName>
    </recommendedName>
</protein>